<organism evidence="2 3">
    <name type="scientific">Lineolata rhizophorae</name>
    <dbReference type="NCBI Taxonomy" id="578093"/>
    <lineage>
        <taxon>Eukaryota</taxon>
        <taxon>Fungi</taxon>
        <taxon>Dikarya</taxon>
        <taxon>Ascomycota</taxon>
        <taxon>Pezizomycotina</taxon>
        <taxon>Dothideomycetes</taxon>
        <taxon>Dothideomycetes incertae sedis</taxon>
        <taxon>Lineolatales</taxon>
        <taxon>Lineolataceae</taxon>
        <taxon>Lineolata</taxon>
    </lineage>
</organism>
<sequence length="494" mass="54961">MPPHNPSIQSYFPSTSSSRPTEATSSSSSSRPGDGFTAAELERALNPPVNPPWRPAHEYDEVEIAELVPGPRRVTFMGRIVNLYDRAMPSKAPNAARGCLKLIVKDNTGAITVRLWYARTPYHLYLGLLVSVWTPHISNGEPGSLAPPSAPFVTSIFPERDRGCHFMVHKNSDDGTLYNAPLRYQVRRPLGGLMTLKSFTDGGYEVEGAKILVCVKSLGPKKKFTNKKGLPSERVQVQIFDDTAEGTLDLWDTSTASAAHWTASNTVLLISSPGWHADRRVKIYLTSSTFIDVDPNIPDAEWLWRFAQRLTRREHVNPPFPEGVFDFEMAMSSPMRVKYLLADIDEFARSAPQGHGPEKFVGYLNVLVLETNIVSNFRRHMLMCNECCGIPIFNNSTSTACKQCDQPVQLRPNPKIIGTLVDETGSTSPGNLILSNLAWANILGQTNDELVSSPVNDLLQLEERLLYRHMTLVFGWAAEEENVGRLCVYDVQVC</sequence>
<name>A0A6A6NQ17_9PEZI</name>
<dbReference type="GO" id="GO:0000712">
    <property type="term" value="P:resolution of meiotic recombination intermediates"/>
    <property type="evidence" value="ECO:0007669"/>
    <property type="project" value="TreeGrafter"/>
</dbReference>
<dbReference type="GO" id="GO:0008310">
    <property type="term" value="F:single-stranded DNA 3'-5' DNA exonuclease activity"/>
    <property type="evidence" value="ECO:0007669"/>
    <property type="project" value="TreeGrafter"/>
</dbReference>
<gene>
    <name evidence="2" type="ORF">BDY21DRAFT_292851</name>
</gene>
<feature type="region of interest" description="Disordered" evidence="1">
    <location>
        <begin position="1"/>
        <end position="37"/>
    </location>
</feature>
<feature type="compositionally biased region" description="Low complexity" evidence="1">
    <location>
        <begin position="13"/>
        <end position="32"/>
    </location>
</feature>
<proteinExistence type="predicted"/>
<feature type="compositionally biased region" description="Polar residues" evidence="1">
    <location>
        <begin position="1"/>
        <end position="12"/>
    </location>
</feature>
<dbReference type="InterPro" id="IPR012340">
    <property type="entry name" value="NA-bd_OB-fold"/>
</dbReference>
<dbReference type="Gene3D" id="2.40.50.140">
    <property type="entry name" value="Nucleic acid-binding proteins"/>
    <property type="match status" value="1"/>
</dbReference>
<dbReference type="AlphaFoldDB" id="A0A6A6NQ17"/>
<reference evidence="2" key="1">
    <citation type="journal article" date="2020" name="Stud. Mycol.">
        <title>101 Dothideomycetes genomes: a test case for predicting lifestyles and emergence of pathogens.</title>
        <authorList>
            <person name="Haridas S."/>
            <person name="Albert R."/>
            <person name="Binder M."/>
            <person name="Bloem J."/>
            <person name="Labutti K."/>
            <person name="Salamov A."/>
            <person name="Andreopoulos B."/>
            <person name="Baker S."/>
            <person name="Barry K."/>
            <person name="Bills G."/>
            <person name="Bluhm B."/>
            <person name="Cannon C."/>
            <person name="Castanera R."/>
            <person name="Culley D."/>
            <person name="Daum C."/>
            <person name="Ezra D."/>
            <person name="Gonzalez J."/>
            <person name="Henrissat B."/>
            <person name="Kuo A."/>
            <person name="Liang C."/>
            <person name="Lipzen A."/>
            <person name="Lutzoni F."/>
            <person name="Magnuson J."/>
            <person name="Mondo S."/>
            <person name="Nolan M."/>
            <person name="Ohm R."/>
            <person name="Pangilinan J."/>
            <person name="Park H.-J."/>
            <person name="Ramirez L."/>
            <person name="Alfaro M."/>
            <person name="Sun H."/>
            <person name="Tritt A."/>
            <person name="Yoshinaga Y."/>
            <person name="Zwiers L.-H."/>
            <person name="Turgeon B."/>
            <person name="Goodwin S."/>
            <person name="Spatafora J."/>
            <person name="Crous P."/>
            <person name="Grigoriev I."/>
        </authorList>
    </citation>
    <scope>NUCLEOTIDE SEQUENCE</scope>
    <source>
        <strain evidence="2">ATCC 16933</strain>
    </source>
</reference>
<dbReference type="OrthoDB" id="3248508at2759"/>
<evidence type="ECO:0000313" key="3">
    <source>
        <dbReference type="Proteomes" id="UP000799766"/>
    </source>
</evidence>
<protein>
    <recommendedName>
        <fullName evidence="4">Nucleic acid-binding protein</fullName>
    </recommendedName>
</protein>
<evidence type="ECO:0000256" key="1">
    <source>
        <dbReference type="SAM" id="MobiDB-lite"/>
    </source>
</evidence>
<dbReference type="SUPFAM" id="SSF50249">
    <property type="entry name" value="Nucleic acid-binding proteins"/>
    <property type="match status" value="2"/>
</dbReference>
<evidence type="ECO:0008006" key="4">
    <source>
        <dbReference type="Google" id="ProtNLM"/>
    </source>
</evidence>
<dbReference type="EMBL" id="MU001696">
    <property type="protein sequence ID" value="KAF2453617.1"/>
    <property type="molecule type" value="Genomic_DNA"/>
</dbReference>
<dbReference type="PANTHER" id="PTHR21166:SF2">
    <property type="entry name" value="CELL DIVISION CONTROL PROTEIN 24 OB DOMAIN-CONTAINING PROTEIN-RELATED"/>
    <property type="match status" value="1"/>
</dbReference>
<keyword evidence="3" id="KW-1185">Reference proteome</keyword>
<dbReference type="GO" id="GO:0003697">
    <property type="term" value="F:single-stranded DNA binding"/>
    <property type="evidence" value="ECO:0007669"/>
    <property type="project" value="TreeGrafter"/>
</dbReference>
<dbReference type="Proteomes" id="UP000799766">
    <property type="component" value="Unassembled WGS sequence"/>
</dbReference>
<dbReference type="PANTHER" id="PTHR21166">
    <property type="entry name" value="CELL DIVISION CONTROL PROTEIN 24 OB DOMAIN-CONTAINING PROTEIN-RELATED"/>
    <property type="match status" value="1"/>
</dbReference>
<evidence type="ECO:0000313" key="2">
    <source>
        <dbReference type="EMBL" id="KAF2453617.1"/>
    </source>
</evidence>
<accession>A0A6A6NQ17</accession>
<dbReference type="InterPro" id="IPR052469">
    <property type="entry name" value="MEIOB"/>
</dbReference>